<keyword evidence="3" id="KW-1185">Reference proteome</keyword>
<evidence type="ECO:0000256" key="1">
    <source>
        <dbReference type="SAM" id="Phobius"/>
    </source>
</evidence>
<reference evidence="2 3" key="1">
    <citation type="journal article" date="2012" name="Genome Biol.">
        <title>Sequencing three crocodilian genomes to illuminate the evolution of archosaurs and amniotes.</title>
        <authorList>
            <person name="St John J.A."/>
            <person name="Braun E.L."/>
            <person name="Isberg S.R."/>
            <person name="Miles L.G."/>
            <person name="Chong A.Y."/>
            <person name="Gongora J."/>
            <person name="Dalzell P."/>
            <person name="Moran C."/>
            <person name="Bed'hom B."/>
            <person name="Abzhanov A."/>
            <person name="Burgess S.C."/>
            <person name="Cooksey A.M."/>
            <person name="Castoe T.A."/>
            <person name="Crawford N.G."/>
            <person name="Densmore L.D."/>
            <person name="Drew J.C."/>
            <person name="Edwards S.V."/>
            <person name="Faircloth B.C."/>
            <person name="Fujita M.K."/>
            <person name="Greenwold M.J."/>
            <person name="Hoffmann F.G."/>
            <person name="Howard J.M."/>
            <person name="Iguchi T."/>
            <person name="Janes D.E."/>
            <person name="Khan S.Y."/>
            <person name="Kohno S."/>
            <person name="de Koning A.J."/>
            <person name="Lance S.L."/>
            <person name="McCarthy F.M."/>
            <person name="McCormack J.E."/>
            <person name="Merchant M.E."/>
            <person name="Peterson D.G."/>
            <person name="Pollock D.D."/>
            <person name="Pourmand N."/>
            <person name="Raney B.J."/>
            <person name="Roessler K.A."/>
            <person name="Sanford J.R."/>
            <person name="Sawyer R.H."/>
            <person name="Schmidt C.J."/>
            <person name="Triplett E.W."/>
            <person name="Tuberville T.D."/>
            <person name="Venegas-Anaya M."/>
            <person name="Howard J.T."/>
            <person name="Jarvis E.D."/>
            <person name="Guillette L.J.Jr."/>
            <person name="Glenn T.C."/>
            <person name="Green R.E."/>
            <person name="Ray D.A."/>
        </authorList>
    </citation>
    <scope>NUCLEOTIDE SEQUENCE [LARGE SCALE GENOMIC DNA]</scope>
    <source>
        <strain evidence="2">KSC_2009_1</strain>
    </source>
</reference>
<protein>
    <submittedName>
        <fullName evidence="2">Uncharacterized protein</fullName>
    </submittedName>
</protein>
<evidence type="ECO:0000313" key="3">
    <source>
        <dbReference type="Proteomes" id="UP000050525"/>
    </source>
</evidence>
<evidence type="ECO:0000313" key="2">
    <source>
        <dbReference type="EMBL" id="KYO35058.1"/>
    </source>
</evidence>
<dbReference type="Proteomes" id="UP000050525">
    <property type="component" value="Unassembled WGS sequence"/>
</dbReference>
<sequence>MLSSGAKMRQDFFHAVKGLLLLLVEKATILGIGAVFLPVTVMNLIFVAERETCGTRLLVTTAQKLLGAVLPVSSVLMGNPGTVPSLSDS</sequence>
<name>A0A151NE26_ALLMI</name>
<comment type="caution">
    <text evidence="2">The sequence shown here is derived from an EMBL/GenBank/DDBJ whole genome shotgun (WGS) entry which is preliminary data.</text>
</comment>
<keyword evidence="1" id="KW-0472">Membrane</keyword>
<proteinExistence type="predicted"/>
<gene>
    <name evidence="2" type="ORF">Y1Q_0000961</name>
</gene>
<keyword evidence="1" id="KW-0812">Transmembrane</keyword>
<feature type="transmembrane region" description="Helical" evidence="1">
    <location>
        <begin position="27"/>
        <end position="48"/>
    </location>
</feature>
<dbReference type="AlphaFoldDB" id="A0A151NE26"/>
<organism evidence="2 3">
    <name type="scientific">Alligator mississippiensis</name>
    <name type="common">American alligator</name>
    <dbReference type="NCBI Taxonomy" id="8496"/>
    <lineage>
        <taxon>Eukaryota</taxon>
        <taxon>Metazoa</taxon>
        <taxon>Chordata</taxon>
        <taxon>Craniata</taxon>
        <taxon>Vertebrata</taxon>
        <taxon>Euteleostomi</taxon>
        <taxon>Archelosauria</taxon>
        <taxon>Archosauria</taxon>
        <taxon>Crocodylia</taxon>
        <taxon>Alligatoridae</taxon>
        <taxon>Alligatorinae</taxon>
        <taxon>Alligator</taxon>
    </lineage>
</organism>
<keyword evidence="1" id="KW-1133">Transmembrane helix</keyword>
<accession>A0A151NE26</accession>
<dbReference type="EMBL" id="AKHW03003207">
    <property type="protein sequence ID" value="KYO35058.1"/>
    <property type="molecule type" value="Genomic_DNA"/>
</dbReference>